<evidence type="ECO:0000256" key="2">
    <source>
        <dbReference type="ARBA" id="ARBA00022967"/>
    </source>
</evidence>
<dbReference type="PANTHER" id="PTHR24221">
    <property type="entry name" value="ATP-BINDING CASSETTE SUB-FAMILY B"/>
    <property type="match status" value="1"/>
</dbReference>
<dbReference type="InterPro" id="IPR003439">
    <property type="entry name" value="ABC_transporter-like_ATP-bd"/>
</dbReference>
<dbReference type="EMBL" id="JAAGVB010000585">
    <property type="protein sequence ID" value="NEW37265.1"/>
    <property type="molecule type" value="Genomic_DNA"/>
</dbReference>
<dbReference type="GO" id="GO:0016887">
    <property type="term" value="F:ATP hydrolysis activity"/>
    <property type="evidence" value="ECO:0007669"/>
    <property type="project" value="InterPro"/>
</dbReference>
<dbReference type="SUPFAM" id="SSF52540">
    <property type="entry name" value="P-loop containing nucleoside triphosphate hydrolases"/>
    <property type="match status" value="1"/>
</dbReference>
<evidence type="ECO:0000313" key="6">
    <source>
        <dbReference type="Proteomes" id="UP000471166"/>
    </source>
</evidence>
<feature type="domain" description="ABC transporter" evidence="4">
    <location>
        <begin position="4"/>
        <end position="57"/>
    </location>
</feature>
<name>A0A6P1D3R6_9NOCA</name>
<dbReference type="Gene3D" id="3.40.50.300">
    <property type="entry name" value="P-loop containing nucleotide triphosphate hydrolases"/>
    <property type="match status" value="1"/>
</dbReference>
<reference evidence="5 6" key="1">
    <citation type="submission" date="2020-01" db="EMBL/GenBank/DDBJ databases">
        <title>Genetics and antimicrobial susceptibilities of Nocardia species isolated from the soil; a comparison with species isolated from humans.</title>
        <authorList>
            <person name="Carrasco G."/>
            <person name="Monzon S."/>
            <person name="Sansegundo M."/>
            <person name="Garcia E."/>
            <person name="Garrido N."/>
            <person name="Medina M.J."/>
            <person name="Villalon P."/>
            <person name="Ramirez-Arocha A.C."/>
            <person name="Jimenez P."/>
            <person name="Cuesta I."/>
            <person name="Valdezate S."/>
        </authorList>
    </citation>
    <scope>NUCLEOTIDE SEQUENCE [LARGE SCALE GENOMIC DNA]</scope>
    <source>
        <strain evidence="5 6">CNM20110626</strain>
    </source>
</reference>
<evidence type="ECO:0000313" key="5">
    <source>
        <dbReference type="EMBL" id="NEW37265.1"/>
    </source>
</evidence>
<comment type="caution">
    <text evidence="5">The sequence shown here is derived from an EMBL/GenBank/DDBJ whole genome shotgun (WGS) entry which is preliminary data.</text>
</comment>
<dbReference type="GO" id="GO:0042626">
    <property type="term" value="F:ATPase-coupled transmembrane transporter activity"/>
    <property type="evidence" value="ECO:0007669"/>
    <property type="project" value="TreeGrafter"/>
</dbReference>
<keyword evidence="1" id="KW-0472">Membrane</keyword>
<dbReference type="Proteomes" id="UP000471166">
    <property type="component" value="Unassembled WGS sequence"/>
</dbReference>
<feature type="non-terminal residue" evidence="5">
    <location>
        <position position="1"/>
    </location>
</feature>
<keyword evidence="5" id="KW-0547">Nucleotide-binding</keyword>
<dbReference type="AlphaFoldDB" id="A0A6P1D3R6"/>
<dbReference type="RefSeq" id="WP_163848859.1">
    <property type="nucleotide sequence ID" value="NZ_JAAGVB010000585.1"/>
</dbReference>
<evidence type="ECO:0000259" key="4">
    <source>
        <dbReference type="Pfam" id="PF00005"/>
    </source>
</evidence>
<comment type="similarity">
    <text evidence="3">Belongs to the ABC transporter superfamily. Siderophore-Fe(3+) uptake transporter (SIUT) (TC 3.A.1.21) family.</text>
</comment>
<evidence type="ECO:0000256" key="3">
    <source>
        <dbReference type="ARBA" id="ARBA00023455"/>
    </source>
</evidence>
<keyword evidence="2" id="KW-1278">Translocase</keyword>
<feature type="non-terminal residue" evidence="5">
    <location>
        <position position="93"/>
    </location>
</feature>
<keyword evidence="1" id="KW-0997">Cell inner membrane</keyword>
<protein>
    <submittedName>
        <fullName evidence="5">ATP-binding cassette domain-containing protein</fullName>
    </submittedName>
</protein>
<evidence type="ECO:0000256" key="1">
    <source>
        <dbReference type="ARBA" id="ARBA00022519"/>
    </source>
</evidence>
<accession>A0A6P1D3R6</accession>
<dbReference type="InterPro" id="IPR039421">
    <property type="entry name" value="Type_1_exporter"/>
</dbReference>
<dbReference type="GO" id="GO:0005524">
    <property type="term" value="F:ATP binding"/>
    <property type="evidence" value="ECO:0007669"/>
    <property type="project" value="UniProtKB-KW"/>
</dbReference>
<sequence length="93" mass="9913">AARTARVDEIAARLPEGWDTRVGEGGTALSGGERQRISIARALLKNAPIVLLDEATSALDPQNEAAVVRGIRELTQGKTVLVVAHRLPTIRHA</sequence>
<keyword evidence="1" id="KW-1003">Cell membrane</keyword>
<organism evidence="5 6">
    <name type="scientific">Nocardia cyriacigeorgica</name>
    <dbReference type="NCBI Taxonomy" id="135487"/>
    <lineage>
        <taxon>Bacteria</taxon>
        <taxon>Bacillati</taxon>
        <taxon>Actinomycetota</taxon>
        <taxon>Actinomycetes</taxon>
        <taxon>Mycobacteriales</taxon>
        <taxon>Nocardiaceae</taxon>
        <taxon>Nocardia</taxon>
    </lineage>
</organism>
<gene>
    <name evidence="5" type="ORF">GV791_32635</name>
</gene>
<dbReference type="Pfam" id="PF00005">
    <property type="entry name" value="ABC_tran"/>
    <property type="match status" value="1"/>
</dbReference>
<proteinExistence type="inferred from homology"/>
<dbReference type="PANTHER" id="PTHR24221:SF654">
    <property type="entry name" value="ATP-BINDING CASSETTE SUB-FAMILY B MEMBER 6"/>
    <property type="match status" value="1"/>
</dbReference>
<keyword evidence="5" id="KW-0067">ATP-binding</keyword>
<dbReference type="InterPro" id="IPR027417">
    <property type="entry name" value="P-loop_NTPase"/>
</dbReference>